<dbReference type="eggNOG" id="ENOG5031IX3">
    <property type="taxonomic scope" value="Bacteria"/>
</dbReference>
<name>B5I6T5_STRX2</name>
<dbReference type="HOGENOM" id="CLU_1309503_0_0_11"/>
<dbReference type="RefSeq" id="WP_007385084.1">
    <property type="nucleotide sequence ID" value="NZ_CM000951.1"/>
</dbReference>
<dbReference type="Pfam" id="PF14435">
    <property type="entry name" value="SUKH-4"/>
    <property type="match status" value="1"/>
</dbReference>
<dbReference type="EMBL" id="CM000951">
    <property type="protein sequence ID" value="EDY60790.1"/>
    <property type="molecule type" value="Genomic_DNA"/>
</dbReference>
<proteinExistence type="predicted"/>
<dbReference type="OrthoDB" id="4108903at2"/>
<protein>
    <recommendedName>
        <fullName evidence="3">SUKH-4 immunity protein of toxin-antitoxin system</fullName>
    </recommendedName>
</protein>
<dbReference type="InterPro" id="IPR025851">
    <property type="entry name" value="SUKH-4"/>
</dbReference>
<dbReference type="AlphaFoldDB" id="B5I6T5"/>
<sequence length="190" mass="21335">MTSPIDRETLESEFDPEELTTFSAAAVATIRHEPSADFLRNVGIPARPNPWFDLVDGSPEQARTLGDAYDDLRERWTDLPEGAEGWLLLGMVPYDDIALDGVSGVVYCLPGDESEIYPLNKDLPSFANFLYLLEKERPNYDFDSELDNIDPESAAARLAEQMREIDPAALAVTNSRWHDILEYVAEPEAR</sequence>
<evidence type="ECO:0000313" key="2">
    <source>
        <dbReference type="Proteomes" id="UP000002785"/>
    </source>
</evidence>
<reference evidence="1" key="1">
    <citation type="submission" date="2009-10" db="EMBL/GenBank/DDBJ databases">
        <title>The genome sequence of Streptomyces sviceus strain ATCC 29083.</title>
        <authorList>
            <consortium name="The Broad Institute Genome Sequencing Platform"/>
            <consortium name="Broad Institute Microbial Sequencing Center"/>
            <person name="Fischbach M."/>
            <person name="Godfrey P."/>
            <person name="Ward D."/>
            <person name="Young S."/>
            <person name="Zeng Q."/>
            <person name="Koehrsen M."/>
            <person name="Alvarado L."/>
            <person name="Berlin A.M."/>
            <person name="Bochicchio J."/>
            <person name="Borenstein D."/>
            <person name="Chapman S.B."/>
            <person name="Chen Z."/>
            <person name="Engels R."/>
            <person name="Freedman E."/>
            <person name="Gellesch M."/>
            <person name="Goldberg J."/>
            <person name="Griggs A."/>
            <person name="Gujja S."/>
            <person name="Heilman E.R."/>
            <person name="Heiman D.I."/>
            <person name="Hepburn T.A."/>
            <person name="Howarth C."/>
            <person name="Jen D."/>
            <person name="Larson L."/>
            <person name="Lewis B."/>
            <person name="Mehta T."/>
            <person name="Park D."/>
            <person name="Pearson M."/>
            <person name="Richards J."/>
            <person name="Roberts A."/>
            <person name="Saif S."/>
            <person name="Shea T.D."/>
            <person name="Shenoy N."/>
            <person name="Sisk P."/>
            <person name="Stolte C."/>
            <person name="Sykes S.N."/>
            <person name="Thomson T."/>
            <person name="Walk T."/>
            <person name="White J."/>
            <person name="Yandava C."/>
            <person name="Straight P."/>
            <person name="Clardy J."/>
            <person name="Hung D."/>
            <person name="Kolter R."/>
            <person name="Mekalanos J."/>
            <person name="Walker S."/>
            <person name="Walsh C.T."/>
            <person name="Wieland-Brown L.C."/>
            <person name="Haas B."/>
            <person name="Nusbaum C."/>
            <person name="Birren B."/>
        </authorList>
    </citation>
    <scope>NUCLEOTIDE SEQUENCE [LARGE SCALE GENOMIC DNA]</scope>
    <source>
        <strain evidence="1">ATCC 29083</strain>
    </source>
</reference>
<gene>
    <name evidence="1" type="ORF">SSEG_10155</name>
</gene>
<organism evidence="1 2">
    <name type="scientific">Streptomyces sviceus (strain ATCC 29083 / DSM 924 / JCM 4929 / NBRC 13980 / NCIMB 11184 / NRRL 5439 / UC 5370)</name>
    <dbReference type="NCBI Taxonomy" id="463191"/>
    <lineage>
        <taxon>Bacteria</taxon>
        <taxon>Bacillati</taxon>
        <taxon>Actinomycetota</taxon>
        <taxon>Actinomycetes</taxon>
        <taxon>Kitasatosporales</taxon>
        <taxon>Streptomycetaceae</taxon>
        <taxon>Streptomyces</taxon>
    </lineage>
</organism>
<evidence type="ECO:0008006" key="3">
    <source>
        <dbReference type="Google" id="ProtNLM"/>
    </source>
</evidence>
<accession>B5I6T5</accession>
<dbReference type="Proteomes" id="UP000002785">
    <property type="component" value="Chromosome"/>
</dbReference>
<evidence type="ECO:0000313" key="1">
    <source>
        <dbReference type="EMBL" id="EDY60790.1"/>
    </source>
</evidence>
<keyword evidence="2" id="KW-1185">Reference proteome</keyword>